<dbReference type="PRINTS" id="PR00728">
    <property type="entry name" value="SIGNALPTASE"/>
</dbReference>
<evidence type="ECO:0000313" key="8">
    <source>
        <dbReference type="Proteomes" id="UP000239863"/>
    </source>
</evidence>
<evidence type="ECO:0000256" key="1">
    <source>
        <dbReference type="ARBA" id="ARBA00004370"/>
    </source>
</evidence>
<keyword evidence="3 6" id="KW-1133">Transmembrane helix</keyword>
<dbReference type="EMBL" id="PTIS01000002">
    <property type="protein sequence ID" value="PPK49123.1"/>
    <property type="molecule type" value="Genomic_DNA"/>
</dbReference>
<accession>A0A2S6FZQ6</accession>
<evidence type="ECO:0000256" key="3">
    <source>
        <dbReference type="ARBA" id="ARBA00022989"/>
    </source>
</evidence>
<dbReference type="NCBIfam" id="TIGR02228">
    <property type="entry name" value="sigpep_I_arch"/>
    <property type="match status" value="1"/>
</dbReference>
<name>A0A2S6FZQ6_9CLOT</name>
<dbReference type="PANTHER" id="PTHR10806:SF6">
    <property type="entry name" value="SIGNAL PEPTIDASE COMPLEX CATALYTIC SUBUNIT SEC11"/>
    <property type="match status" value="1"/>
</dbReference>
<comment type="subcellular location">
    <subcellularLocation>
        <location evidence="1">Membrane</location>
    </subcellularLocation>
</comment>
<dbReference type="GO" id="GO:0009003">
    <property type="term" value="F:signal peptidase activity"/>
    <property type="evidence" value="ECO:0007669"/>
    <property type="project" value="UniProtKB-EC"/>
</dbReference>
<feature type="transmembrane region" description="Helical" evidence="6">
    <location>
        <begin position="12"/>
        <end position="37"/>
    </location>
</feature>
<feature type="transmembrane region" description="Helical" evidence="6">
    <location>
        <begin position="156"/>
        <end position="175"/>
    </location>
</feature>
<dbReference type="Proteomes" id="UP000239863">
    <property type="component" value="Unassembled WGS sequence"/>
</dbReference>
<dbReference type="GO" id="GO:0004252">
    <property type="term" value="F:serine-type endopeptidase activity"/>
    <property type="evidence" value="ECO:0007669"/>
    <property type="project" value="UniProtKB-UniRule"/>
</dbReference>
<gene>
    <name evidence="7" type="ORF">BD821_10235</name>
</gene>
<dbReference type="RefSeq" id="WP_104409153.1">
    <property type="nucleotide sequence ID" value="NZ_PTIS01000002.1"/>
</dbReference>
<dbReference type="InterPro" id="IPR001733">
    <property type="entry name" value="Peptidase_S26B"/>
</dbReference>
<evidence type="ECO:0000256" key="2">
    <source>
        <dbReference type="ARBA" id="ARBA00022692"/>
    </source>
</evidence>
<dbReference type="GO" id="GO:0016020">
    <property type="term" value="C:membrane"/>
    <property type="evidence" value="ECO:0007669"/>
    <property type="project" value="UniProtKB-SubCell"/>
</dbReference>
<dbReference type="CDD" id="cd06530">
    <property type="entry name" value="S26_SPase_I"/>
    <property type="match status" value="1"/>
</dbReference>
<dbReference type="InterPro" id="IPR036286">
    <property type="entry name" value="LexA/Signal_pep-like_sf"/>
</dbReference>
<reference evidence="7 8" key="1">
    <citation type="submission" date="2018-02" db="EMBL/GenBank/DDBJ databases">
        <title>Genomic Encyclopedia of Archaeal and Bacterial Type Strains, Phase II (KMG-II): from individual species to whole genera.</title>
        <authorList>
            <person name="Goeker M."/>
        </authorList>
    </citation>
    <scope>NUCLEOTIDE SEQUENCE [LARGE SCALE GENOMIC DNA]</scope>
    <source>
        <strain evidence="7 8">DSM 15099</strain>
    </source>
</reference>
<dbReference type="SUPFAM" id="SSF51306">
    <property type="entry name" value="LexA/Signal peptidase"/>
    <property type="match status" value="1"/>
</dbReference>
<dbReference type="InterPro" id="IPR019533">
    <property type="entry name" value="Peptidase_S26"/>
</dbReference>
<proteinExistence type="predicted"/>
<dbReference type="EC" id="3.4.21.89" evidence="5"/>
<sequence length="189" mass="20844">MEIDKKTPTIKTILNIVENIIIVFLLLITVILSYLAICNIGKDKPPSVMGYSIYIVLSGSMNPSFDTGSLIVSKSTPVEDIKVKDVITFKDSKSEDATTHRIVEIKEDDNGVSYITKGDANEVNDPKYVPYEDVLGVVKMSIPKVGGGMKFLNEKIGVYILAPLIGGILIIHESIKIIKIIKKDKSFKE</sequence>
<dbReference type="GO" id="GO:0006465">
    <property type="term" value="P:signal peptide processing"/>
    <property type="evidence" value="ECO:0007669"/>
    <property type="project" value="UniProtKB-UniRule"/>
</dbReference>
<evidence type="ECO:0000313" key="7">
    <source>
        <dbReference type="EMBL" id="PPK49123.1"/>
    </source>
</evidence>
<dbReference type="OrthoDB" id="1648066at2"/>
<dbReference type="STRING" id="37659.GCA_000703125_01630"/>
<evidence type="ECO:0000256" key="4">
    <source>
        <dbReference type="ARBA" id="ARBA00023136"/>
    </source>
</evidence>
<evidence type="ECO:0000256" key="6">
    <source>
        <dbReference type="SAM" id="Phobius"/>
    </source>
</evidence>
<protein>
    <recommendedName>
        <fullName evidence="5">Signal peptidase I</fullName>
        <ecNumber evidence="5">3.4.21.89</ecNumber>
    </recommendedName>
</protein>
<dbReference type="PANTHER" id="PTHR10806">
    <property type="entry name" value="SIGNAL PEPTIDASE COMPLEX CATALYTIC SUBUNIT SEC11"/>
    <property type="match status" value="1"/>
</dbReference>
<organism evidence="7 8">
    <name type="scientific">Clostridium algidicarnis DSM 15099</name>
    <dbReference type="NCBI Taxonomy" id="1121295"/>
    <lineage>
        <taxon>Bacteria</taxon>
        <taxon>Bacillati</taxon>
        <taxon>Bacillota</taxon>
        <taxon>Clostridia</taxon>
        <taxon>Eubacteriales</taxon>
        <taxon>Clostridiaceae</taxon>
        <taxon>Clostridium</taxon>
    </lineage>
</organism>
<evidence type="ECO:0000256" key="5">
    <source>
        <dbReference type="NCBIfam" id="TIGR02228"/>
    </source>
</evidence>
<keyword evidence="2 6" id="KW-0812">Transmembrane</keyword>
<dbReference type="AlphaFoldDB" id="A0A2S6FZQ6"/>
<keyword evidence="4 6" id="KW-0472">Membrane</keyword>
<comment type="caution">
    <text evidence="7">The sequence shown here is derived from an EMBL/GenBank/DDBJ whole genome shotgun (WGS) entry which is preliminary data.</text>
</comment>